<organism evidence="9 10">
    <name type="scientific">Dokdonella ginsengisoli</name>
    <dbReference type="NCBI Taxonomy" id="363846"/>
    <lineage>
        <taxon>Bacteria</taxon>
        <taxon>Pseudomonadati</taxon>
        <taxon>Pseudomonadota</taxon>
        <taxon>Gammaproteobacteria</taxon>
        <taxon>Lysobacterales</taxon>
        <taxon>Rhodanobacteraceae</taxon>
        <taxon>Dokdonella</taxon>
    </lineage>
</organism>
<evidence type="ECO:0000259" key="6">
    <source>
        <dbReference type="Pfam" id="PF25917"/>
    </source>
</evidence>
<dbReference type="Pfam" id="PF25917">
    <property type="entry name" value="BSH_RND"/>
    <property type="match status" value="1"/>
</dbReference>
<dbReference type="Gene3D" id="2.40.420.20">
    <property type="match status" value="1"/>
</dbReference>
<reference evidence="10" key="1">
    <citation type="journal article" date="2019" name="Int. J. Syst. Evol. Microbiol.">
        <title>The Global Catalogue of Microorganisms (GCM) 10K type strain sequencing project: providing services to taxonomists for standard genome sequencing and annotation.</title>
        <authorList>
            <consortium name="The Broad Institute Genomics Platform"/>
            <consortium name="The Broad Institute Genome Sequencing Center for Infectious Disease"/>
            <person name="Wu L."/>
            <person name="Ma J."/>
        </authorList>
    </citation>
    <scope>NUCLEOTIDE SEQUENCE [LARGE SCALE GENOMIC DNA]</scope>
    <source>
        <strain evidence="10">CCUG 30340</strain>
    </source>
</reference>
<feature type="domain" description="Multidrug resistance protein MdtA-like alpha-helical hairpin" evidence="5">
    <location>
        <begin position="105"/>
        <end position="172"/>
    </location>
</feature>
<comment type="similarity">
    <text evidence="2">Belongs to the membrane fusion protein (MFP) (TC 8.A.1) family.</text>
</comment>
<feature type="domain" description="Multidrug resistance protein MdtA-like beta-barrel" evidence="7">
    <location>
        <begin position="209"/>
        <end position="299"/>
    </location>
</feature>
<accession>A0ABV9QTA0</accession>
<dbReference type="PROSITE" id="PS51257">
    <property type="entry name" value="PROKAR_LIPOPROTEIN"/>
    <property type="match status" value="1"/>
</dbReference>
<feature type="signal peptide" evidence="4">
    <location>
        <begin position="1"/>
        <end position="19"/>
    </location>
</feature>
<evidence type="ECO:0000259" key="7">
    <source>
        <dbReference type="Pfam" id="PF25944"/>
    </source>
</evidence>
<dbReference type="SUPFAM" id="SSF111369">
    <property type="entry name" value="HlyD-like secretion proteins"/>
    <property type="match status" value="1"/>
</dbReference>
<evidence type="ECO:0000259" key="5">
    <source>
        <dbReference type="Pfam" id="PF25876"/>
    </source>
</evidence>
<evidence type="ECO:0000256" key="4">
    <source>
        <dbReference type="SAM" id="SignalP"/>
    </source>
</evidence>
<evidence type="ECO:0000259" key="8">
    <source>
        <dbReference type="Pfam" id="PF25967"/>
    </source>
</evidence>
<dbReference type="InterPro" id="IPR006143">
    <property type="entry name" value="RND_pump_MFP"/>
</dbReference>
<feature type="chain" id="PRO_5047067870" evidence="4">
    <location>
        <begin position="20"/>
        <end position="392"/>
    </location>
</feature>
<dbReference type="NCBIfam" id="TIGR01730">
    <property type="entry name" value="RND_mfp"/>
    <property type="match status" value="1"/>
</dbReference>
<keyword evidence="4" id="KW-0732">Signal</keyword>
<comment type="caution">
    <text evidence="9">The sequence shown here is derived from an EMBL/GenBank/DDBJ whole genome shotgun (WGS) entry which is preliminary data.</text>
</comment>
<dbReference type="InterPro" id="IPR058624">
    <property type="entry name" value="MdtA-like_HH"/>
</dbReference>
<dbReference type="Pfam" id="PF25876">
    <property type="entry name" value="HH_MFP_RND"/>
    <property type="match status" value="1"/>
</dbReference>
<evidence type="ECO:0000313" key="9">
    <source>
        <dbReference type="EMBL" id="MFC4820570.1"/>
    </source>
</evidence>
<name>A0ABV9QTA0_9GAMM</name>
<dbReference type="EMBL" id="JBHSHD010000007">
    <property type="protein sequence ID" value="MFC4820570.1"/>
    <property type="molecule type" value="Genomic_DNA"/>
</dbReference>
<keyword evidence="10" id="KW-1185">Reference proteome</keyword>
<dbReference type="Pfam" id="PF25944">
    <property type="entry name" value="Beta-barrel_RND"/>
    <property type="match status" value="1"/>
</dbReference>
<dbReference type="Gene3D" id="1.10.287.470">
    <property type="entry name" value="Helix hairpin bin"/>
    <property type="match status" value="1"/>
</dbReference>
<gene>
    <name evidence="9" type="ORF">ACFO6Q_09555</name>
</gene>
<comment type="subcellular location">
    <subcellularLocation>
        <location evidence="1">Cell inner membrane</location>
        <topology evidence="1">Lipid-anchor</topology>
    </subcellularLocation>
</comment>
<dbReference type="InterPro" id="IPR058625">
    <property type="entry name" value="MdtA-like_BSH"/>
</dbReference>
<protein>
    <submittedName>
        <fullName evidence="9">Efflux RND transporter periplasmic adaptor subunit</fullName>
    </submittedName>
</protein>
<sequence>MKLHSALTCAGIAALAVIATGCGKSQQQQPQQMPPPEVGVIAAKAQDVPLTQDLTGRLSATRSADVRARVAGVLQKRVYTEGTDVKEGQLLFQIDPAPARATLNAQLANLASAQATYQNSHVAAERARSVAAKGLLSKADVDNANAAERTAAAAVKQAQANVETAKINLGYTSVTAPISGRASQQQVTEGALVGQGEATLLTTVEQIDPIYVNFTQAVGQLDSLRAAAAAGSVDLAEQNKAKIELLLPDGTPYADPGTLDFSDQAVDAATGAVSLRGTVPNPQHRLLPGQFVNVRLTMGELKHVWLVSQRAVQRDTNGAYVFTVGADGKVEQKRIKTDRLRGDSWIVTDGLADGDQVIVSGLQKAKPGQPAKATPWSPTPPNAAAPATAAAH</sequence>
<dbReference type="RefSeq" id="WP_380020431.1">
    <property type="nucleotide sequence ID" value="NZ_JBHSHD010000007.1"/>
</dbReference>
<dbReference type="Pfam" id="PF25967">
    <property type="entry name" value="RND-MFP_C"/>
    <property type="match status" value="1"/>
</dbReference>
<feature type="domain" description="Multidrug resistance protein MdtA-like barrel-sandwich hybrid" evidence="6">
    <location>
        <begin position="62"/>
        <end position="204"/>
    </location>
</feature>
<evidence type="ECO:0000313" key="10">
    <source>
        <dbReference type="Proteomes" id="UP001595886"/>
    </source>
</evidence>
<dbReference type="Gene3D" id="2.40.50.100">
    <property type="match status" value="1"/>
</dbReference>
<evidence type="ECO:0000256" key="3">
    <source>
        <dbReference type="SAM" id="MobiDB-lite"/>
    </source>
</evidence>
<dbReference type="Proteomes" id="UP001595886">
    <property type="component" value="Unassembled WGS sequence"/>
</dbReference>
<evidence type="ECO:0000256" key="1">
    <source>
        <dbReference type="ARBA" id="ARBA00004519"/>
    </source>
</evidence>
<dbReference type="InterPro" id="IPR058627">
    <property type="entry name" value="MdtA-like_C"/>
</dbReference>
<dbReference type="InterPro" id="IPR058626">
    <property type="entry name" value="MdtA-like_b-barrel"/>
</dbReference>
<evidence type="ECO:0000256" key="2">
    <source>
        <dbReference type="ARBA" id="ARBA00009477"/>
    </source>
</evidence>
<dbReference type="PANTHER" id="PTHR30158:SF3">
    <property type="entry name" value="MULTIDRUG EFFLUX PUMP SUBUNIT ACRA-RELATED"/>
    <property type="match status" value="1"/>
</dbReference>
<dbReference type="PANTHER" id="PTHR30158">
    <property type="entry name" value="ACRA/E-RELATED COMPONENT OF DRUG EFFLUX TRANSPORTER"/>
    <property type="match status" value="1"/>
</dbReference>
<dbReference type="Gene3D" id="2.40.30.170">
    <property type="match status" value="1"/>
</dbReference>
<proteinExistence type="inferred from homology"/>
<feature type="region of interest" description="Disordered" evidence="3">
    <location>
        <begin position="364"/>
        <end position="392"/>
    </location>
</feature>
<feature type="domain" description="Multidrug resistance protein MdtA-like C-terminal permuted SH3" evidence="8">
    <location>
        <begin position="306"/>
        <end position="364"/>
    </location>
</feature>